<dbReference type="RefSeq" id="WP_161411351.1">
    <property type="nucleotide sequence ID" value="NZ_WTUZ01000040.1"/>
</dbReference>
<evidence type="ECO:0000256" key="1">
    <source>
        <dbReference type="ARBA" id="ARBA00022801"/>
    </source>
</evidence>
<reference evidence="2 3" key="1">
    <citation type="submission" date="2019-12" db="EMBL/GenBank/DDBJ databases">
        <title>Paenibacillus sp. nov. sp. isolated from soil.</title>
        <authorList>
            <person name="Kim J."/>
            <person name="Jeong S.E."/>
            <person name="Jung H.S."/>
            <person name="Jeon C.O."/>
        </authorList>
    </citation>
    <scope>NUCLEOTIDE SEQUENCE [LARGE SCALE GENOMIC DNA]</scope>
    <source>
        <strain evidence="2 3">5J-6</strain>
    </source>
</reference>
<evidence type="ECO:0008006" key="4">
    <source>
        <dbReference type="Google" id="ProtNLM"/>
    </source>
</evidence>
<dbReference type="Gene3D" id="3.30.379.10">
    <property type="entry name" value="Chitobiase/beta-hexosaminidase domain 2-like"/>
    <property type="match status" value="1"/>
</dbReference>
<accession>A0A6L8VB33</accession>
<dbReference type="EMBL" id="WTUZ01000040">
    <property type="protein sequence ID" value="MZQ86872.1"/>
    <property type="molecule type" value="Genomic_DNA"/>
</dbReference>
<name>A0A6L8VB33_9BACL</name>
<sequence length="918" mass="105045">MKTIYLAIQDQAAPRILFGAAILTKALEDQGYRVETSDPWLISNYRAKEGTKIFIGNRQEAEFIRTLEEEEVLCYHTLAPADEGFYLAALPGNLTVISGGSDTGTLYGCQELAAIVREEQALPDRLAFGDAPSFVLRGPALGLQKTKVEPPRRTYEYPVTPARFPWFYDKALWLDFLDMLLEQRCNVIYIWTGHPFSSFVKLDDYPEALEVTEDEFHLNVETFHWLAEEGNKRGIWIVLNFYNIHIPLPFAQKHGLELHQPKPTPLTSDYYQKSISAFVRTFPNVGLMVCLGEALQGQLYGAEWLTETILEGVNNGLKDLQLKEKPPIIIRSHAINAESVMAAALPHYPNLYTEAKFNGESLTTFTPRGRWQSIHNHLSSLETIHMINVHILANLEPFRWGSPSFIQKSMQAATYRLGANGLHLYPLFFWDWPYSPDQATPRLRQFDRDWIWFASWFRYAWNPDRDPKQERRYWVDLLAERYGSKEAGELILTAYEESGECAPKILRRFGITEGNRQTMSLGMTLSQLTNPDRYMPWKELWECQAPQGERLEEYVLKEIQGKPHVGETPADIIAEVERDTEKAVQAIRNASSYVSRNKEEFERIANDVEAIRLMTYSYTYKVRAAINILTYKHTVEGRYLERTDLLESAQTHAEMSLRNYRELTALTDTTYLYANSMQTPQRKVPFPNGETYGHWRDCLPLYEQEYENLTNQVQRLKIGQLPAALRDAGGKIEPYKAAPFTLHSKNAETYTIDKQQYIFNDGDVFIQNYAEELAGLTGIRFSQREASKEGVNLDIELFEKSLILVAYFNSPDSQWLKAPNLEENTHADDRGGLVPILKNGMKVYFYPSLNIHAYTYEAGRHTLVFGKGAYLVVGIIAGEQRPAARDVSHEGVSADTMDWLYSAENIQPERTVQPTGGV</sequence>
<comment type="caution">
    <text evidence="2">The sequence shown here is derived from an EMBL/GenBank/DDBJ whole genome shotgun (WGS) entry which is preliminary data.</text>
</comment>
<gene>
    <name evidence="2" type="ORF">GQF01_32660</name>
</gene>
<dbReference type="SUPFAM" id="SSF55545">
    <property type="entry name" value="beta-N-acetylhexosaminidase-like domain"/>
    <property type="match status" value="1"/>
</dbReference>
<dbReference type="AlphaFoldDB" id="A0A6L8VB33"/>
<proteinExistence type="predicted"/>
<evidence type="ECO:0000313" key="2">
    <source>
        <dbReference type="EMBL" id="MZQ86872.1"/>
    </source>
</evidence>
<dbReference type="GO" id="GO:0005975">
    <property type="term" value="P:carbohydrate metabolic process"/>
    <property type="evidence" value="ECO:0007669"/>
    <property type="project" value="UniProtKB-ARBA"/>
</dbReference>
<dbReference type="InterPro" id="IPR029018">
    <property type="entry name" value="Hex-like_dom2"/>
</dbReference>
<keyword evidence="1" id="KW-0378">Hydrolase</keyword>
<dbReference type="GO" id="GO:0016787">
    <property type="term" value="F:hydrolase activity"/>
    <property type="evidence" value="ECO:0007669"/>
    <property type="project" value="UniProtKB-KW"/>
</dbReference>
<keyword evidence="3" id="KW-1185">Reference proteome</keyword>
<protein>
    <recommendedName>
        <fullName evidence="4">Beta-hexosaminidase bacterial type N-terminal domain-containing protein</fullName>
    </recommendedName>
</protein>
<evidence type="ECO:0000313" key="3">
    <source>
        <dbReference type="Proteomes" id="UP000481087"/>
    </source>
</evidence>
<dbReference type="Proteomes" id="UP000481087">
    <property type="component" value="Unassembled WGS sequence"/>
</dbReference>
<organism evidence="2 3">
    <name type="scientific">Paenibacillus silvestris</name>
    <dbReference type="NCBI Taxonomy" id="2606219"/>
    <lineage>
        <taxon>Bacteria</taxon>
        <taxon>Bacillati</taxon>
        <taxon>Bacillota</taxon>
        <taxon>Bacilli</taxon>
        <taxon>Bacillales</taxon>
        <taxon>Paenibacillaceae</taxon>
        <taxon>Paenibacillus</taxon>
    </lineage>
</organism>